<evidence type="ECO:0000256" key="8">
    <source>
        <dbReference type="ARBA" id="ARBA00022807"/>
    </source>
</evidence>
<dbReference type="InterPro" id="IPR023214">
    <property type="entry name" value="HAD_sf"/>
</dbReference>
<evidence type="ECO:0000256" key="11">
    <source>
        <dbReference type="ARBA" id="ARBA00023136"/>
    </source>
</evidence>
<evidence type="ECO:0000256" key="10">
    <source>
        <dbReference type="ARBA" id="ARBA00022989"/>
    </source>
</evidence>
<dbReference type="SUPFAM" id="SSF81660">
    <property type="entry name" value="Metal cation-transporting ATPase, ATP-binding domain N"/>
    <property type="match status" value="1"/>
</dbReference>
<feature type="transmembrane region" description="Helical" evidence="13">
    <location>
        <begin position="1182"/>
        <end position="1200"/>
    </location>
</feature>
<evidence type="ECO:0000256" key="12">
    <source>
        <dbReference type="ARBA" id="ARBA00023145"/>
    </source>
</evidence>
<dbReference type="Proteomes" id="UP000663891">
    <property type="component" value="Unassembled WGS sequence"/>
</dbReference>
<dbReference type="Pfam" id="PF08246">
    <property type="entry name" value="Inhibitor_I29"/>
    <property type="match status" value="1"/>
</dbReference>
<proteinExistence type="inferred from homology"/>
<dbReference type="InterPro" id="IPR036412">
    <property type="entry name" value="HAD-like_sf"/>
</dbReference>
<feature type="transmembrane region" description="Helical" evidence="13">
    <location>
        <begin position="1118"/>
        <end position="1141"/>
    </location>
</feature>
<feature type="domain" description="Cathepsin propeptide inhibitor" evidence="16">
    <location>
        <begin position="1206"/>
        <end position="1266"/>
    </location>
</feature>
<feature type="transmembrane region" description="Helical" evidence="13">
    <location>
        <begin position="93"/>
        <end position="120"/>
    </location>
</feature>
<dbReference type="Pfam" id="PF00122">
    <property type="entry name" value="E1-E2_ATPase"/>
    <property type="match status" value="1"/>
</dbReference>
<keyword evidence="10 13" id="KW-1133">Transmembrane helix</keyword>
<dbReference type="PROSITE" id="PS00139">
    <property type="entry name" value="THIOL_PROTEASE_CYS"/>
    <property type="match status" value="1"/>
</dbReference>
<dbReference type="SUPFAM" id="SSF56784">
    <property type="entry name" value="HAD-like"/>
    <property type="match status" value="1"/>
</dbReference>
<reference evidence="17" key="1">
    <citation type="submission" date="2021-02" db="EMBL/GenBank/DDBJ databases">
        <authorList>
            <person name="Nowell W R."/>
        </authorList>
    </citation>
    <scope>NUCLEOTIDE SEQUENCE</scope>
</reference>
<dbReference type="NCBIfam" id="TIGR01494">
    <property type="entry name" value="ATPase_P-type"/>
    <property type="match status" value="1"/>
</dbReference>
<evidence type="ECO:0000313" key="18">
    <source>
        <dbReference type="Proteomes" id="UP000663891"/>
    </source>
</evidence>
<feature type="transmembrane region" description="Helical" evidence="13">
    <location>
        <begin position="1018"/>
        <end position="1043"/>
    </location>
</feature>
<dbReference type="SUPFAM" id="SSF54001">
    <property type="entry name" value="Cysteine proteinases"/>
    <property type="match status" value="1"/>
</dbReference>
<organism evidence="17 18">
    <name type="scientific">Adineta steineri</name>
    <dbReference type="NCBI Taxonomy" id="433720"/>
    <lineage>
        <taxon>Eukaryota</taxon>
        <taxon>Metazoa</taxon>
        <taxon>Spiralia</taxon>
        <taxon>Gnathifera</taxon>
        <taxon>Rotifera</taxon>
        <taxon>Eurotatoria</taxon>
        <taxon>Bdelloidea</taxon>
        <taxon>Adinetida</taxon>
        <taxon>Adinetidae</taxon>
        <taxon>Adineta</taxon>
    </lineage>
</organism>
<keyword evidence="3" id="KW-1003">Cell membrane</keyword>
<feature type="transmembrane region" description="Helical" evidence="13">
    <location>
        <begin position="943"/>
        <end position="967"/>
    </location>
</feature>
<dbReference type="GO" id="GO:0005886">
    <property type="term" value="C:plasma membrane"/>
    <property type="evidence" value="ECO:0007669"/>
    <property type="project" value="UniProtKB-SubCell"/>
</dbReference>
<keyword evidence="7" id="KW-0378">Hydrolase</keyword>
<feature type="transmembrane region" description="Helical" evidence="13">
    <location>
        <begin position="1081"/>
        <end position="1097"/>
    </location>
</feature>
<dbReference type="CDD" id="cd02248">
    <property type="entry name" value="Peptidase_C1A"/>
    <property type="match status" value="1"/>
</dbReference>
<dbReference type="Pfam" id="PF00690">
    <property type="entry name" value="Cation_ATPase_N"/>
    <property type="match status" value="1"/>
</dbReference>
<accession>A0A813YFX6</accession>
<dbReference type="GO" id="GO:1990573">
    <property type="term" value="P:potassium ion import across plasma membrane"/>
    <property type="evidence" value="ECO:0007669"/>
    <property type="project" value="TreeGrafter"/>
</dbReference>
<dbReference type="InterPro" id="IPR023298">
    <property type="entry name" value="ATPase_P-typ_TM_dom_sf"/>
</dbReference>
<dbReference type="EMBL" id="CAJNON010000056">
    <property type="protein sequence ID" value="CAF0883852.1"/>
    <property type="molecule type" value="Genomic_DNA"/>
</dbReference>
<keyword evidence="4" id="KW-0645">Protease</keyword>
<keyword evidence="5 13" id="KW-0812">Transmembrane</keyword>
<dbReference type="PANTHER" id="PTHR43294">
    <property type="entry name" value="SODIUM/POTASSIUM-TRANSPORTING ATPASE SUBUNIT ALPHA"/>
    <property type="match status" value="1"/>
</dbReference>
<dbReference type="PRINTS" id="PR00121">
    <property type="entry name" value="NAKATPASE"/>
</dbReference>
<dbReference type="Gene3D" id="2.70.150.10">
    <property type="entry name" value="Calcium-transporting ATPase, cytoplasmic transduction domain A"/>
    <property type="match status" value="1"/>
</dbReference>
<dbReference type="GO" id="GO:0030007">
    <property type="term" value="P:intracellular potassium ion homeostasis"/>
    <property type="evidence" value="ECO:0007669"/>
    <property type="project" value="TreeGrafter"/>
</dbReference>
<dbReference type="InterPro" id="IPR006068">
    <property type="entry name" value="ATPase_P-typ_cation-transptr_C"/>
</dbReference>
<dbReference type="InterPro" id="IPR013201">
    <property type="entry name" value="Prot_inhib_I29"/>
</dbReference>
<dbReference type="SUPFAM" id="SSF81653">
    <property type="entry name" value="Calcium ATPase, transduction domain A"/>
    <property type="match status" value="1"/>
</dbReference>
<dbReference type="Pfam" id="PF00689">
    <property type="entry name" value="Cation_ATPase_C"/>
    <property type="match status" value="1"/>
</dbReference>
<keyword evidence="9" id="KW-0067">ATP-binding</keyword>
<protein>
    <submittedName>
        <fullName evidence="17">Uncharacterized protein</fullName>
    </submittedName>
</protein>
<dbReference type="InterPro" id="IPR004014">
    <property type="entry name" value="ATPase_P-typ_cation-transptr_N"/>
</dbReference>
<feature type="transmembrane region" description="Helical" evidence="13">
    <location>
        <begin position="1153"/>
        <end position="1170"/>
    </location>
</feature>
<dbReference type="GO" id="GO:0036376">
    <property type="term" value="P:sodium ion export across plasma membrane"/>
    <property type="evidence" value="ECO:0007669"/>
    <property type="project" value="TreeGrafter"/>
</dbReference>
<dbReference type="InterPro" id="IPR023299">
    <property type="entry name" value="ATPase_P-typ_cyto_dom_N"/>
</dbReference>
<dbReference type="GO" id="GO:0016887">
    <property type="term" value="F:ATP hydrolysis activity"/>
    <property type="evidence" value="ECO:0007669"/>
    <property type="project" value="InterPro"/>
</dbReference>
<feature type="domain" description="Cation-transporting P-type ATPase N-terminal" evidence="15">
    <location>
        <begin position="47"/>
        <end position="121"/>
    </location>
</feature>
<dbReference type="FunFam" id="3.90.70.10:FF:000006">
    <property type="entry name" value="Cathepsin S"/>
    <property type="match status" value="1"/>
</dbReference>
<dbReference type="PRINTS" id="PR00119">
    <property type="entry name" value="CATATPASE"/>
</dbReference>
<keyword evidence="11 13" id="KW-0472">Membrane</keyword>
<dbReference type="GO" id="GO:1902600">
    <property type="term" value="P:proton transmembrane transport"/>
    <property type="evidence" value="ECO:0007669"/>
    <property type="project" value="TreeGrafter"/>
</dbReference>
<dbReference type="SUPFAM" id="SSF81665">
    <property type="entry name" value="Calcium ATPase, transmembrane domain M"/>
    <property type="match status" value="1"/>
</dbReference>
<dbReference type="GO" id="GO:0005391">
    <property type="term" value="F:P-type sodium:potassium-exchanging transporter activity"/>
    <property type="evidence" value="ECO:0007669"/>
    <property type="project" value="TreeGrafter"/>
</dbReference>
<dbReference type="GO" id="GO:0006883">
    <property type="term" value="P:intracellular sodium ion homeostasis"/>
    <property type="evidence" value="ECO:0007669"/>
    <property type="project" value="TreeGrafter"/>
</dbReference>
<dbReference type="GO" id="GO:0005524">
    <property type="term" value="F:ATP binding"/>
    <property type="evidence" value="ECO:0007669"/>
    <property type="project" value="UniProtKB-KW"/>
</dbReference>
<evidence type="ECO:0000256" key="13">
    <source>
        <dbReference type="SAM" id="Phobius"/>
    </source>
</evidence>
<gene>
    <name evidence="17" type="ORF">VCS650_LOCUS8396</name>
</gene>
<dbReference type="InterPro" id="IPR039417">
    <property type="entry name" value="Peptidase_C1A_papain-like"/>
</dbReference>
<dbReference type="Gene3D" id="3.90.70.10">
    <property type="entry name" value="Cysteine proteinases"/>
    <property type="match status" value="1"/>
</dbReference>
<dbReference type="Gene3D" id="3.40.1110.10">
    <property type="entry name" value="Calcium-transporting ATPase, cytoplasmic domain N"/>
    <property type="match status" value="1"/>
</dbReference>
<evidence type="ECO:0000256" key="5">
    <source>
        <dbReference type="ARBA" id="ARBA00022692"/>
    </source>
</evidence>
<evidence type="ECO:0000259" key="16">
    <source>
        <dbReference type="SMART" id="SM00848"/>
    </source>
</evidence>
<dbReference type="Pfam" id="PF13246">
    <property type="entry name" value="Cation_ATPase"/>
    <property type="match status" value="1"/>
</dbReference>
<dbReference type="InterPro" id="IPR000169">
    <property type="entry name" value="Pept_cys_AS"/>
</dbReference>
<dbReference type="InterPro" id="IPR059000">
    <property type="entry name" value="ATPase_P-type_domA"/>
</dbReference>
<comment type="subcellular location">
    <subcellularLocation>
        <location evidence="1">Cell membrane</location>
        <topology evidence="1">Multi-pass membrane protein</topology>
    </subcellularLocation>
</comment>
<dbReference type="SMART" id="SM00831">
    <property type="entry name" value="Cation_ATPase_N"/>
    <property type="match status" value="1"/>
</dbReference>
<dbReference type="InterPro" id="IPR008250">
    <property type="entry name" value="ATPase_P-typ_transduc_dom_A_sf"/>
</dbReference>
<feature type="transmembrane region" description="Helical" evidence="13">
    <location>
        <begin position="295"/>
        <end position="316"/>
    </location>
</feature>
<dbReference type="Pfam" id="PF00112">
    <property type="entry name" value="Peptidase_C1"/>
    <property type="match status" value="1"/>
</dbReference>
<feature type="transmembrane region" description="Helical" evidence="13">
    <location>
        <begin position="132"/>
        <end position="152"/>
    </location>
</feature>
<keyword evidence="8" id="KW-0788">Thiol protease</keyword>
<evidence type="ECO:0000256" key="9">
    <source>
        <dbReference type="ARBA" id="ARBA00022840"/>
    </source>
</evidence>
<dbReference type="OrthoDB" id="158672at2759"/>
<dbReference type="SMART" id="SM00848">
    <property type="entry name" value="Inhibitor_I29"/>
    <property type="match status" value="1"/>
</dbReference>
<dbReference type="InterPro" id="IPR001757">
    <property type="entry name" value="P_typ_ATPase"/>
</dbReference>
<dbReference type="Gene3D" id="1.20.1110.10">
    <property type="entry name" value="Calcium-transporting ATPase, transmembrane domain"/>
    <property type="match status" value="2"/>
</dbReference>
<evidence type="ECO:0000256" key="4">
    <source>
        <dbReference type="ARBA" id="ARBA00022670"/>
    </source>
</evidence>
<dbReference type="PANTHER" id="PTHR43294:SF21">
    <property type="entry name" value="CATION TRANSPORTING ATPASE"/>
    <property type="match status" value="1"/>
</dbReference>
<evidence type="ECO:0000256" key="1">
    <source>
        <dbReference type="ARBA" id="ARBA00004651"/>
    </source>
</evidence>
<dbReference type="GO" id="GO:0008234">
    <property type="term" value="F:cysteine-type peptidase activity"/>
    <property type="evidence" value="ECO:0007669"/>
    <property type="project" value="UniProtKB-KW"/>
</dbReference>
<dbReference type="Gene3D" id="3.40.50.1000">
    <property type="entry name" value="HAD superfamily/HAD-like"/>
    <property type="match status" value="2"/>
</dbReference>
<evidence type="ECO:0000313" key="17">
    <source>
        <dbReference type="EMBL" id="CAF0883852.1"/>
    </source>
</evidence>
<comment type="caution">
    <text evidence="17">The sequence shown here is derived from an EMBL/GenBank/DDBJ whole genome shotgun (WGS) entry which is preliminary data.</text>
</comment>
<evidence type="ECO:0000256" key="6">
    <source>
        <dbReference type="ARBA" id="ARBA00022741"/>
    </source>
</evidence>
<dbReference type="GO" id="GO:0006508">
    <property type="term" value="P:proteolysis"/>
    <property type="evidence" value="ECO:0007669"/>
    <property type="project" value="UniProtKB-KW"/>
</dbReference>
<feature type="domain" description="Peptidase C1A papain C-terminal" evidence="14">
    <location>
        <begin position="1293"/>
        <end position="1509"/>
    </location>
</feature>
<evidence type="ECO:0000259" key="14">
    <source>
        <dbReference type="SMART" id="SM00645"/>
    </source>
</evidence>
<comment type="similarity">
    <text evidence="2">Belongs to the peptidase C1 family.</text>
</comment>
<evidence type="ECO:0000256" key="2">
    <source>
        <dbReference type="ARBA" id="ARBA00008455"/>
    </source>
</evidence>
<dbReference type="SMART" id="SM00645">
    <property type="entry name" value="Pept_C1"/>
    <property type="match status" value="1"/>
</dbReference>
<evidence type="ECO:0000256" key="7">
    <source>
        <dbReference type="ARBA" id="ARBA00022801"/>
    </source>
</evidence>
<keyword evidence="12" id="KW-0865">Zymogen</keyword>
<feature type="transmembrane region" description="Helical" evidence="13">
    <location>
        <begin position="973"/>
        <end position="993"/>
    </location>
</feature>
<dbReference type="InterPro" id="IPR038765">
    <property type="entry name" value="Papain-like_cys_pep_sf"/>
</dbReference>
<dbReference type="InterPro" id="IPR000668">
    <property type="entry name" value="Peptidase_C1A_C"/>
</dbReference>
<evidence type="ECO:0000256" key="3">
    <source>
        <dbReference type="ARBA" id="ARBA00022475"/>
    </source>
</evidence>
<sequence length="1510" mass="170542">MDNYGVQIEEKKVPSRNNLDISKLSSERKDSTVDLWATIDRSNLEQDVHIIPVDDLHQRFHTNQHDGLSTASVIDAQVQYGTNKITPPKSPSYLWLLVKELFIGFNIILWIACILTFLAYKPFGEPNPSITNLALGVVLFLVIIFNSVLNVYQQIKSYKIVASFSNLLPTIVTVRRDGKEQQIVTEQIVPGDIILLHTGEKIPADCRFLRCDELKINISEITGNSKPVISTVQCTSENFMESTNIGFYSSIVEQGTGEALIIATGDNTVVGKISRLSRDKSSDDITNLHREVNRFVLFIFVATIISIIILWITWAAWLNRVHHTFILYNANIINSIGMTVGFLPLGLPSAVTLVLTFVAKKMYRQRVIVKSLQTMEIFNSISVVATGKTGTLTQNKMTVTHFLWDIHGIYKVPIPESEPAPTETLFQTISRVSSGVFKTARSLSTEAVSVVRRLSSGSLNMSHRMPSLDDDNEKNKIPNIASEIKIQAFRDLLLGACLCNNVEKQIVHDYPLEENLSKMKPKMRLAGNEVDTALYNACVDQCYVDMDAVRQVNSRLKVLPFNSSNKFMISANLLESNDPAVLEGDRTVLIIMKGASDIVIQRCSSYKTDNDEILPLTTEMKQALSHRQEELGKDGYRVIAMCQQRFTREKYNRMMEQYKEEQRSRLLTNIEDLNGFPSNDYCFIGLFALLDPPRSEVPDAVLKARRAQIRVAMITGDHPALAKAIAKQVHILTPEISEINGLDTLKVEKDDNGQTAVNMYRNEQLCDRHIPNQLTRVDQNKKHSQDPINIDETQSDQKLPWYKRAWSSCRNQVSEPKSNLPQTTKMEYIPYGIVVAGADIGFMDDFLWDWVLSHQELVFARVTPEQKLHIVSEFQRRAEIIAVTSDGASDAPALKCAHIGIAMQSGTEVSKEAGDVILLDNNFSSIIQAIETGRLLSDNLKKVAIYLLPGGSWSQVWPVFFNLWFGMPLALSALWATVFCMLNDVVMSLAVVTEKPERDIMSRPPSIRGKDHLLNTKLLIHAYLFVGNVECFTAFFCFCYYWIDNGVPLQSFLLTYENFGLNGTTPYTTDELQSMNNVAQSVYYCSMCLFQFFNFFATRTRYASILQHNPLWGKGQNLYVFGAMIISIAIQLFFTQIGWFNRILGTGRVPPKYIMPTLGFGMLWLIIDELRKLYIRKRPRSLVARIACLFLTFCLSLRTSSLDQAWKLFKNIHEKQYNSINEEQLRRNIWEANVRMIQKHNLEADLGLHTYTMKINHFGDLTHDEFLKQMNGLKINREKKPDQKFHIPSHTKLPPSVDWRTKGYVTPVKNQGQCGACWAFSTTGTLEGQLAKKTQNLISLSEQQLVDCSSDYGNAGCNGGLMDNSYKYLEENNGIDTNASYPYEAIDGKCRFNIKTVATKVANYVDIQAQSEDDLQDAIANIGPIAVAVDASQNSFEFYSSGVYSESACSSTQLDFSLLAIGYGTTTDNQDYYILKNQWTTKWGMDGYMLFARNKNNQCGIATMASYALI</sequence>
<keyword evidence="6" id="KW-0547">Nucleotide-binding</keyword>
<dbReference type="InterPro" id="IPR050510">
    <property type="entry name" value="Cation_transp_ATPase_P-type"/>
</dbReference>
<feature type="transmembrane region" description="Helical" evidence="13">
    <location>
        <begin position="336"/>
        <end position="358"/>
    </location>
</feature>
<name>A0A813YFX6_9BILA</name>
<evidence type="ECO:0000259" key="15">
    <source>
        <dbReference type="SMART" id="SM00831"/>
    </source>
</evidence>